<feature type="transmembrane region" description="Helical" evidence="1">
    <location>
        <begin position="66"/>
        <end position="84"/>
    </location>
</feature>
<dbReference type="AlphaFoldDB" id="A0A1M7K440"/>
<dbReference type="Proteomes" id="UP000190235">
    <property type="component" value="Chromosome I"/>
</dbReference>
<name>A0A1M7K440_9FLAO</name>
<dbReference type="EMBL" id="LT670848">
    <property type="protein sequence ID" value="SHM60092.1"/>
    <property type="molecule type" value="Genomic_DNA"/>
</dbReference>
<keyword evidence="1" id="KW-0472">Membrane</keyword>
<keyword evidence="1" id="KW-1133">Transmembrane helix</keyword>
<accession>A0A1M7K440</accession>
<gene>
    <name evidence="2" type="ORF">SAMN05878281_1241</name>
</gene>
<proteinExistence type="predicted"/>
<protein>
    <recommendedName>
        <fullName evidence="4">SMODS and SLOG-associating 2TM effector domain-containing protein</fullName>
    </recommendedName>
</protein>
<reference evidence="3" key="1">
    <citation type="submission" date="2016-11" db="EMBL/GenBank/DDBJ databases">
        <authorList>
            <person name="Varghese N."/>
            <person name="Submissions S."/>
        </authorList>
    </citation>
    <scope>NUCLEOTIDE SEQUENCE [LARGE SCALE GENOMIC DNA]</scope>
    <source>
        <strain evidence="3">ACAM 48</strain>
    </source>
</reference>
<dbReference type="NCBIfam" id="NF033632">
    <property type="entry name" value="SLATT_4"/>
    <property type="match status" value="1"/>
</dbReference>
<evidence type="ECO:0008006" key="4">
    <source>
        <dbReference type="Google" id="ProtNLM"/>
    </source>
</evidence>
<keyword evidence="1" id="KW-0812">Transmembrane</keyword>
<evidence type="ECO:0000256" key="1">
    <source>
        <dbReference type="SAM" id="Phobius"/>
    </source>
</evidence>
<evidence type="ECO:0000313" key="2">
    <source>
        <dbReference type="EMBL" id="SHM60092.1"/>
    </source>
</evidence>
<sequence length="169" mass="20429">MQDKTRRMLLDWMRKIHQLEYAHCYQSIFWNKFENWIGISAFIISTIVAFSYRYPPLKEDWIQDYLFPSILLIVAILTGLQTFFKPSDKAGNHKRIGFSYEKLRHQIEIFLNTDMPEKDLQRKIEIVKNEWDELKSVYVFNRYFIKGKNRVNGFGKYPEELSFLEDLNK</sequence>
<feature type="transmembrane region" description="Helical" evidence="1">
    <location>
        <begin position="36"/>
        <end position="54"/>
    </location>
</feature>
<organism evidence="2 3">
    <name type="scientific">Salegentibacter salegens</name>
    <dbReference type="NCBI Taxonomy" id="143223"/>
    <lineage>
        <taxon>Bacteria</taxon>
        <taxon>Pseudomonadati</taxon>
        <taxon>Bacteroidota</taxon>
        <taxon>Flavobacteriia</taxon>
        <taxon>Flavobacteriales</taxon>
        <taxon>Flavobacteriaceae</taxon>
        <taxon>Salegentibacter</taxon>
    </lineage>
</organism>
<dbReference type="STRING" id="143223.SAMN05878281_1241"/>
<keyword evidence="3" id="KW-1185">Reference proteome</keyword>
<evidence type="ECO:0000313" key="3">
    <source>
        <dbReference type="Proteomes" id="UP000190235"/>
    </source>
</evidence>